<evidence type="ECO:0000256" key="7">
    <source>
        <dbReference type="ARBA" id="ARBA00023242"/>
    </source>
</evidence>
<comment type="similarity">
    <text evidence="2">Belongs to the CONSTANS family.</text>
</comment>
<evidence type="ECO:0000313" key="14">
    <source>
        <dbReference type="Proteomes" id="UP000467841"/>
    </source>
</evidence>
<dbReference type="Pfam" id="PF00643">
    <property type="entry name" value="zf-B_box"/>
    <property type="match status" value="1"/>
</dbReference>
<evidence type="ECO:0000256" key="10">
    <source>
        <dbReference type="SAM" id="MobiDB-lite"/>
    </source>
</evidence>
<gene>
    <name evidence="13" type="ORF">MERR_LOCUS31437</name>
</gene>
<evidence type="ECO:0000259" key="12">
    <source>
        <dbReference type="PROSITE" id="PS51017"/>
    </source>
</evidence>
<dbReference type="InterPro" id="IPR010402">
    <property type="entry name" value="CCT_domain"/>
</dbReference>
<keyword evidence="3" id="KW-0479">Metal-binding</keyword>
<evidence type="ECO:0000256" key="1">
    <source>
        <dbReference type="ARBA" id="ARBA00004123"/>
    </source>
</evidence>
<feature type="domain" description="B box-type" evidence="11">
    <location>
        <begin position="12"/>
        <end position="59"/>
    </location>
</feature>
<dbReference type="InterPro" id="IPR000315">
    <property type="entry name" value="Znf_B-box"/>
</dbReference>
<evidence type="ECO:0000259" key="11">
    <source>
        <dbReference type="PROSITE" id="PS50119"/>
    </source>
</evidence>
<evidence type="ECO:0000256" key="6">
    <source>
        <dbReference type="ARBA" id="ARBA00022833"/>
    </source>
</evidence>
<dbReference type="Proteomes" id="UP000467841">
    <property type="component" value="Unassembled WGS sequence"/>
</dbReference>
<evidence type="ECO:0000256" key="9">
    <source>
        <dbReference type="PROSITE-ProRule" id="PRU00357"/>
    </source>
</evidence>
<dbReference type="OrthoDB" id="153872at2759"/>
<evidence type="ECO:0000256" key="3">
    <source>
        <dbReference type="ARBA" id="ARBA00022723"/>
    </source>
</evidence>
<feature type="region of interest" description="Disordered" evidence="10">
    <location>
        <begin position="296"/>
        <end position="315"/>
    </location>
</feature>
<dbReference type="GO" id="GO:0006355">
    <property type="term" value="P:regulation of DNA-templated transcription"/>
    <property type="evidence" value="ECO:0007669"/>
    <property type="project" value="UniProtKB-ARBA"/>
</dbReference>
<reference evidence="13" key="1">
    <citation type="submission" date="2020-01" db="EMBL/GenBank/DDBJ databases">
        <authorList>
            <person name="Mishra B."/>
        </authorList>
    </citation>
    <scope>NUCLEOTIDE SEQUENCE [LARGE SCALE GENOMIC DNA]</scope>
</reference>
<sequence>MEEEEVGHQQNDQHRVCDYCETSVALVYCKADSAKLCLACDKQVHVTNQLFSKHFRSLLCDSCDDSPSSVFCDKERSLLCQNCDWQHHSSSSSLHTRRPFEGFSGCPSVTELMALVGLHDLTHKPLSPNYSQDLLLWETPEILNDLTASGHNLRATDVPPLPKNRHATCGKHKEEMIRQLRELARTESSCLKYKTVDGDADLDAGFQFLSPEKDDDLFSTCLEVSGLKWFEDQEDFTAYSSLQNNLFESDHNENRRGGPHAQEQEQESSVMVPVCTATRSMLSTLPCHEMSTLDRNSALSRYKEKKKSRRYEKHIRYESRKVRAETRTRIRGRFAKSDHP</sequence>
<dbReference type="GO" id="GO:0005634">
    <property type="term" value="C:nucleus"/>
    <property type="evidence" value="ECO:0007669"/>
    <property type="project" value="UniProtKB-SubCell"/>
</dbReference>
<protein>
    <recommendedName>
        <fullName evidence="15">CCT domain-containing protein</fullName>
    </recommendedName>
</protein>
<dbReference type="CDD" id="cd19821">
    <property type="entry name" value="Bbox1_BBX-like"/>
    <property type="match status" value="1"/>
</dbReference>
<dbReference type="AlphaFoldDB" id="A0A6D2JTA1"/>
<evidence type="ECO:0000313" key="13">
    <source>
        <dbReference type="EMBL" id="CAA7044202.1"/>
    </source>
</evidence>
<dbReference type="GO" id="GO:0008270">
    <property type="term" value="F:zinc ion binding"/>
    <property type="evidence" value="ECO:0007669"/>
    <property type="project" value="UniProtKB-KW"/>
</dbReference>
<keyword evidence="5 8" id="KW-0863">Zinc-finger</keyword>
<comment type="subcellular location">
    <subcellularLocation>
        <location evidence="1 9">Nucleus</location>
    </subcellularLocation>
</comment>
<organism evidence="13 14">
    <name type="scientific">Microthlaspi erraticum</name>
    <dbReference type="NCBI Taxonomy" id="1685480"/>
    <lineage>
        <taxon>Eukaryota</taxon>
        <taxon>Viridiplantae</taxon>
        <taxon>Streptophyta</taxon>
        <taxon>Embryophyta</taxon>
        <taxon>Tracheophyta</taxon>
        <taxon>Spermatophyta</taxon>
        <taxon>Magnoliopsida</taxon>
        <taxon>eudicotyledons</taxon>
        <taxon>Gunneridae</taxon>
        <taxon>Pentapetalae</taxon>
        <taxon>rosids</taxon>
        <taxon>malvids</taxon>
        <taxon>Brassicales</taxon>
        <taxon>Brassicaceae</taxon>
        <taxon>Coluteocarpeae</taxon>
        <taxon>Microthlaspi</taxon>
    </lineage>
</organism>
<dbReference type="PANTHER" id="PTHR31717:SF58">
    <property type="entry name" value="ZINC FINGER PROTEIN CONSTANS-LIKE 13"/>
    <property type="match status" value="1"/>
</dbReference>
<feature type="domain" description="CCT" evidence="12">
    <location>
        <begin position="295"/>
        <end position="337"/>
    </location>
</feature>
<evidence type="ECO:0008006" key="15">
    <source>
        <dbReference type="Google" id="ProtNLM"/>
    </source>
</evidence>
<evidence type="ECO:0000256" key="8">
    <source>
        <dbReference type="PROSITE-ProRule" id="PRU00024"/>
    </source>
</evidence>
<feature type="region of interest" description="Disordered" evidence="10">
    <location>
        <begin position="249"/>
        <end position="270"/>
    </location>
</feature>
<evidence type="ECO:0000256" key="4">
    <source>
        <dbReference type="ARBA" id="ARBA00022737"/>
    </source>
</evidence>
<dbReference type="PROSITE" id="PS50119">
    <property type="entry name" value="ZF_BBOX"/>
    <property type="match status" value="2"/>
</dbReference>
<dbReference type="PROSITE" id="PS51017">
    <property type="entry name" value="CCT"/>
    <property type="match status" value="1"/>
</dbReference>
<proteinExistence type="inferred from homology"/>
<keyword evidence="4" id="KW-0677">Repeat</keyword>
<keyword evidence="7 9" id="KW-0539">Nucleus</keyword>
<feature type="compositionally biased region" description="Basic residues" evidence="10">
    <location>
        <begin position="303"/>
        <end position="313"/>
    </location>
</feature>
<keyword evidence="14" id="KW-1185">Reference proteome</keyword>
<dbReference type="PANTHER" id="PTHR31717">
    <property type="entry name" value="ZINC FINGER PROTEIN CONSTANS-LIKE 10"/>
    <property type="match status" value="1"/>
</dbReference>
<accession>A0A6D2JTA1</accession>
<dbReference type="EMBL" id="CACVBM020001296">
    <property type="protein sequence ID" value="CAA7044202.1"/>
    <property type="molecule type" value="Genomic_DNA"/>
</dbReference>
<keyword evidence="6" id="KW-0862">Zinc</keyword>
<evidence type="ECO:0000256" key="2">
    <source>
        <dbReference type="ARBA" id="ARBA00010024"/>
    </source>
</evidence>
<feature type="domain" description="B box-type" evidence="11">
    <location>
        <begin position="55"/>
        <end position="100"/>
    </location>
</feature>
<name>A0A6D2JTA1_9BRAS</name>
<dbReference type="SMART" id="SM00336">
    <property type="entry name" value="BBOX"/>
    <property type="match status" value="2"/>
</dbReference>
<evidence type="ECO:0000256" key="5">
    <source>
        <dbReference type="ARBA" id="ARBA00022771"/>
    </source>
</evidence>
<dbReference type="InterPro" id="IPR049808">
    <property type="entry name" value="CONSTANS-like_Bbox1"/>
</dbReference>
<dbReference type="Pfam" id="PF06203">
    <property type="entry name" value="CCT"/>
    <property type="match status" value="1"/>
</dbReference>
<comment type="caution">
    <text evidence="13">The sequence shown here is derived from an EMBL/GenBank/DDBJ whole genome shotgun (WGS) entry which is preliminary data.</text>
</comment>